<comment type="subcellular location">
    <subcellularLocation>
        <location evidence="9">Cell membrane</location>
        <topology evidence="9">Multi-pass membrane protein</topology>
    </subcellularLocation>
</comment>
<comment type="catalytic activity">
    <reaction evidence="9 10">
        <text>Release of signal peptides from bacterial membrane prolipoproteins. Hydrolyzes -Xaa-Yaa-Zaa-|-(S,diacylglyceryl)Cys-, in which Xaa is hydrophobic (preferably Leu), and Yaa (Ala or Ser) and Zaa (Gly or Ala) have small, neutral side chains.</text>
        <dbReference type="EC" id="3.4.23.36"/>
    </reaction>
</comment>
<dbReference type="PROSITE" id="PS00855">
    <property type="entry name" value="SPASE_II"/>
    <property type="match status" value="1"/>
</dbReference>
<keyword evidence="6 9" id="KW-0378">Hydrolase</keyword>
<keyword evidence="2 9" id="KW-1003">Cell membrane</keyword>
<dbReference type="RefSeq" id="WP_114591698.1">
    <property type="nucleotide sequence ID" value="NZ_CP031165.1"/>
</dbReference>
<dbReference type="InterPro" id="IPR001872">
    <property type="entry name" value="Peptidase_A8"/>
</dbReference>
<evidence type="ECO:0000313" key="12">
    <source>
        <dbReference type="EMBL" id="AXV07157.1"/>
    </source>
</evidence>
<dbReference type="GO" id="GO:0006508">
    <property type="term" value="P:proteolysis"/>
    <property type="evidence" value="ECO:0007669"/>
    <property type="project" value="UniProtKB-KW"/>
</dbReference>
<dbReference type="NCBIfam" id="TIGR00077">
    <property type="entry name" value="lspA"/>
    <property type="match status" value="1"/>
</dbReference>
<comment type="function">
    <text evidence="9 10">This protein specifically catalyzes the removal of signal peptides from prolipoproteins.</text>
</comment>
<evidence type="ECO:0000256" key="11">
    <source>
        <dbReference type="RuleBase" id="RU004181"/>
    </source>
</evidence>
<feature type="active site" evidence="9">
    <location>
        <position position="124"/>
    </location>
</feature>
<dbReference type="EC" id="3.4.23.36" evidence="9"/>
<sequence length="161" mass="16859">MSRHHRGLLAVAITAVALDAGTKLAALRWLREPVDLAVVRLRVAYNTGVAFSFGADQPRALVLGLTGTAVLVLAVAAWRGHLGGPIPAGLIVGGGLANLIDRATGGSVVDLVDPGWFAVFNLADVFITTGVLLLFLTMAIDDSTRSDAAEEEATDDFARQR</sequence>
<evidence type="ECO:0000256" key="6">
    <source>
        <dbReference type="ARBA" id="ARBA00022801"/>
    </source>
</evidence>
<keyword evidence="13" id="KW-1185">Reference proteome</keyword>
<feature type="transmembrane region" description="Helical" evidence="9">
    <location>
        <begin position="116"/>
        <end position="136"/>
    </location>
</feature>
<dbReference type="KEGG" id="euz:DVS28_a2476"/>
<feature type="active site" evidence="9">
    <location>
        <position position="110"/>
    </location>
</feature>
<dbReference type="EMBL" id="CP031165">
    <property type="protein sequence ID" value="AXV07157.1"/>
    <property type="molecule type" value="Genomic_DNA"/>
</dbReference>
<keyword evidence="4 9" id="KW-0812">Transmembrane</keyword>
<keyword evidence="5 9" id="KW-0064">Aspartyl protease</keyword>
<evidence type="ECO:0000256" key="2">
    <source>
        <dbReference type="ARBA" id="ARBA00022475"/>
    </source>
</evidence>
<evidence type="ECO:0000256" key="5">
    <source>
        <dbReference type="ARBA" id="ARBA00022750"/>
    </source>
</evidence>
<dbReference type="Pfam" id="PF01252">
    <property type="entry name" value="Peptidase_A8"/>
    <property type="match status" value="1"/>
</dbReference>
<feature type="transmembrane region" description="Helical" evidence="9">
    <location>
        <begin position="60"/>
        <end position="78"/>
    </location>
</feature>
<dbReference type="OrthoDB" id="4308908at2"/>
<keyword evidence="8 9" id="KW-0472">Membrane</keyword>
<dbReference type="Proteomes" id="UP000264006">
    <property type="component" value="Chromosome"/>
</dbReference>
<dbReference type="GO" id="GO:0005886">
    <property type="term" value="C:plasma membrane"/>
    <property type="evidence" value="ECO:0007669"/>
    <property type="project" value="UniProtKB-SubCell"/>
</dbReference>
<gene>
    <name evidence="9" type="primary">lspA</name>
    <name evidence="12" type="ORF">DVS28_a2476</name>
</gene>
<evidence type="ECO:0000256" key="3">
    <source>
        <dbReference type="ARBA" id="ARBA00022670"/>
    </source>
</evidence>
<proteinExistence type="inferred from homology"/>
<comment type="similarity">
    <text evidence="1 9 11">Belongs to the peptidase A8 family.</text>
</comment>
<accession>A0A346XY60</accession>
<keyword evidence="3 9" id="KW-0645">Protease</keyword>
<keyword evidence="7 9" id="KW-1133">Transmembrane helix</keyword>
<name>A0A346XY60_9ACTN</name>
<dbReference type="GO" id="GO:0004190">
    <property type="term" value="F:aspartic-type endopeptidase activity"/>
    <property type="evidence" value="ECO:0007669"/>
    <property type="project" value="UniProtKB-UniRule"/>
</dbReference>
<dbReference type="PANTHER" id="PTHR33695:SF1">
    <property type="entry name" value="LIPOPROTEIN SIGNAL PEPTIDASE"/>
    <property type="match status" value="1"/>
</dbReference>
<evidence type="ECO:0000256" key="1">
    <source>
        <dbReference type="ARBA" id="ARBA00006139"/>
    </source>
</evidence>
<comment type="caution">
    <text evidence="9">Lacks conserved residue(s) required for the propagation of feature annotation.</text>
</comment>
<dbReference type="PANTHER" id="PTHR33695">
    <property type="entry name" value="LIPOPROTEIN SIGNAL PEPTIDASE"/>
    <property type="match status" value="1"/>
</dbReference>
<protein>
    <recommendedName>
        <fullName evidence="9">Lipoprotein signal peptidase</fullName>
        <ecNumber evidence="9">3.4.23.36</ecNumber>
    </recommendedName>
    <alternativeName>
        <fullName evidence="9">Prolipoprotein signal peptidase</fullName>
    </alternativeName>
    <alternativeName>
        <fullName evidence="9">Signal peptidase II</fullName>
        <shortName evidence="9">SPase II</shortName>
    </alternativeName>
</protein>
<dbReference type="HAMAP" id="MF_00161">
    <property type="entry name" value="LspA"/>
    <property type="match status" value="1"/>
</dbReference>
<dbReference type="AlphaFoldDB" id="A0A346XY60"/>
<reference evidence="12 13" key="1">
    <citation type="submission" date="2018-09" db="EMBL/GenBank/DDBJ databases">
        <title>Complete genome sequence of Euzebya sp. DY32-46 isolated from seawater of Pacific Ocean.</title>
        <authorList>
            <person name="Xu L."/>
            <person name="Wu Y.-H."/>
            <person name="Xu X.-W."/>
        </authorList>
    </citation>
    <scope>NUCLEOTIDE SEQUENCE [LARGE SCALE GENOMIC DNA]</scope>
    <source>
        <strain evidence="12 13">DY32-46</strain>
    </source>
</reference>
<evidence type="ECO:0000313" key="13">
    <source>
        <dbReference type="Proteomes" id="UP000264006"/>
    </source>
</evidence>
<organism evidence="12 13">
    <name type="scientific">Euzebya pacifica</name>
    <dbReference type="NCBI Taxonomy" id="1608957"/>
    <lineage>
        <taxon>Bacteria</taxon>
        <taxon>Bacillati</taxon>
        <taxon>Actinomycetota</taxon>
        <taxon>Nitriliruptoria</taxon>
        <taxon>Euzebyales</taxon>
    </lineage>
</organism>
<dbReference type="UniPathway" id="UPA00665"/>
<dbReference type="PRINTS" id="PR00781">
    <property type="entry name" value="LIPOSIGPTASE"/>
</dbReference>
<evidence type="ECO:0000256" key="9">
    <source>
        <dbReference type="HAMAP-Rule" id="MF_00161"/>
    </source>
</evidence>
<evidence type="ECO:0000256" key="10">
    <source>
        <dbReference type="RuleBase" id="RU000594"/>
    </source>
</evidence>
<evidence type="ECO:0000256" key="7">
    <source>
        <dbReference type="ARBA" id="ARBA00022989"/>
    </source>
</evidence>
<keyword evidence="12" id="KW-0449">Lipoprotein</keyword>
<evidence type="ECO:0000256" key="4">
    <source>
        <dbReference type="ARBA" id="ARBA00022692"/>
    </source>
</evidence>
<evidence type="ECO:0000256" key="8">
    <source>
        <dbReference type="ARBA" id="ARBA00023136"/>
    </source>
</evidence>
<comment type="pathway">
    <text evidence="9">Protein modification; lipoprotein biosynthesis (signal peptide cleavage).</text>
</comment>